<organism evidence="1">
    <name type="scientific">marine sediment metagenome</name>
    <dbReference type="NCBI Taxonomy" id="412755"/>
    <lineage>
        <taxon>unclassified sequences</taxon>
        <taxon>metagenomes</taxon>
        <taxon>ecological metagenomes</taxon>
    </lineage>
</organism>
<feature type="non-terminal residue" evidence="1">
    <location>
        <position position="1"/>
    </location>
</feature>
<dbReference type="SUPFAM" id="SSF56935">
    <property type="entry name" value="Porins"/>
    <property type="match status" value="1"/>
</dbReference>
<dbReference type="Pfam" id="PF12831">
    <property type="entry name" value="FAD_oxidored"/>
    <property type="match status" value="1"/>
</dbReference>
<feature type="non-terminal residue" evidence="1">
    <location>
        <position position="295"/>
    </location>
</feature>
<reference evidence="1" key="1">
    <citation type="journal article" date="2014" name="Front. Microbiol.">
        <title>High frequency of phylogenetically diverse reductive dehalogenase-homologous genes in deep subseafloor sedimentary metagenomes.</title>
        <authorList>
            <person name="Kawai M."/>
            <person name="Futagami T."/>
            <person name="Toyoda A."/>
            <person name="Takaki Y."/>
            <person name="Nishi S."/>
            <person name="Hori S."/>
            <person name="Arai W."/>
            <person name="Tsubouchi T."/>
            <person name="Morono Y."/>
            <person name="Uchiyama I."/>
            <person name="Ito T."/>
            <person name="Fujiyama A."/>
            <person name="Inagaki F."/>
            <person name="Takami H."/>
        </authorList>
    </citation>
    <scope>NUCLEOTIDE SEQUENCE</scope>
    <source>
        <strain evidence="1">Expedition CK06-06</strain>
    </source>
</reference>
<name>X1RGM5_9ZZZZ</name>
<protein>
    <recommendedName>
        <fullName evidence="2">TonB-dependent receptor-like beta-barrel domain-containing protein</fullName>
    </recommendedName>
</protein>
<gene>
    <name evidence="1" type="ORF">S12H4_26091</name>
</gene>
<accession>X1RGM5</accession>
<dbReference type="AlphaFoldDB" id="X1RGM5"/>
<proteinExistence type="predicted"/>
<evidence type="ECO:0008006" key="2">
    <source>
        <dbReference type="Google" id="ProtNLM"/>
    </source>
</evidence>
<evidence type="ECO:0000313" key="1">
    <source>
        <dbReference type="EMBL" id="GAI79768.1"/>
    </source>
</evidence>
<dbReference type="EMBL" id="BARW01014771">
    <property type="protein sequence ID" value="GAI79768.1"/>
    <property type="molecule type" value="Genomic_DNA"/>
</dbReference>
<comment type="caution">
    <text evidence="1">The sequence shown here is derived from an EMBL/GenBank/DDBJ whole genome shotgun (WGS) entry which is preliminary data.</text>
</comment>
<sequence length="295" mass="33661">VKVARMRRSVLLISPLKHLGGLTSNGLGATDIGNKTAIGGMSREFYQRLFDYYFPDSSGSQWRFEPHVAEKTDYYASIGYLNEEGFIIESDLTRFTGRANVNFQATDWLKTGFNVNVANRKSNWAQTGSSTTFVNPIRFTRGIGSIYPIHQIDPATGQYILDDYGKKQFDIYDHRAGGASTGRHVPAEIRWDEDMDETSTLGGKTYVEITFLKDFKFTTNASMDQRFYYNTHYNNPLICDGAPGGRAYRTYNKRNSVNINQLLNYGKVFDNHNFNVILGHESYEYKYNRLRGART</sequence>